<dbReference type="Gene3D" id="3.40.50.850">
    <property type="entry name" value="Isochorismatase-like"/>
    <property type="match status" value="1"/>
</dbReference>
<reference evidence="1 2" key="2">
    <citation type="submission" date="2020-04" db="EMBL/GenBank/DDBJ databases">
        <authorList>
            <person name="Fomenkov A."/>
            <person name="Anton B.P."/>
            <person name="Roberts R.J."/>
        </authorList>
    </citation>
    <scope>NUCLEOTIDE SEQUENCE [LARGE SCALE GENOMIC DNA]</scope>
    <source>
        <strain evidence="1 2">S2</strain>
    </source>
</reference>
<gene>
    <name evidence="1" type="ORF">HFZ78_03680</name>
</gene>
<proteinExistence type="predicted"/>
<sequence length="85" mass="9951">MPVIFINDHYNLWQADLHKIIDVCRNELSQPIFEVLLPEENDLFVIRPKHSAFYGTALNTLLHQLKVTSTDVIYQHYIIYPLPSS</sequence>
<accession>A0A6H1NXC9</accession>
<protein>
    <submittedName>
        <fullName evidence="1">Uncharacterized protein</fullName>
    </submittedName>
</protein>
<dbReference type="Proteomes" id="UP000501868">
    <property type="component" value="Chromosome"/>
</dbReference>
<evidence type="ECO:0000313" key="2">
    <source>
        <dbReference type="Proteomes" id="UP000501868"/>
    </source>
</evidence>
<dbReference type="AlphaFoldDB" id="A0A6H1NXC9"/>
<dbReference type="SUPFAM" id="SSF52499">
    <property type="entry name" value="Isochorismatase-like hydrolases"/>
    <property type="match status" value="1"/>
</dbReference>
<dbReference type="InterPro" id="IPR036380">
    <property type="entry name" value="Isochorismatase-like_sf"/>
</dbReference>
<organism evidence="1 2">
    <name type="scientific">Priestia megaterium</name>
    <name type="common">Bacillus megaterium</name>
    <dbReference type="NCBI Taxonomy" id="1404"/>
    <lineage>
        <taxon>Bacteria</taxon>
        <taxon>Bacillati</taxon>
        <taxon>Bacillota</taxon>
        <taxon>Bacilli</taxon>
        <taxon>Bacillales</taxon>
        <taxon>Bacillaceae</taxon>
        <taxon>Priestia</taxon>
    </lineage>
</organism>
<evidence type="ECO:0000313" key="1">
    <source>
        <dbReference type="EMBL" id="QIZ05960.1"/>
    </source>
</evidence>
<reference evidence="1 2" key="1">
    <citation type="submission" date="2020-04" db="EMBL/GenBank/DDBJ databases">
        <title>Genome-Wide Identification of 5-Methylcytosine Sites in Bacterial Genomes By High-Throughput Sequencing of MspJI Restriction Fragments.</title>
        <authorList>
            <person name="Wu V."/>
        </authorList>
    </citation>
    <scope>NUCLEOTIDE SEQUENCE [LARGE SCALE GENOMIC DNA]</scope>
    <source>
        <strain evidence="1 2">S2</strain>
    </source>
</reference>
<dbReference type="EMBL" id="CP051128">
    <property type="protein sequence ID" value="QIZ05960.1"/>
    <property type="molecule type" value="Genomic_DNA"/>
</dbReference>
<name>A0A6H1NXC9_PRIMG</name>